<dbReference type="GO" id="GO:0016301">
    <property type="term" value="F:kinase activity"/>
    <property type="evidence" value="ECO:0007669"/>
    <property type="project" value="UniProtKB-KW"/>
</dbReference>
<dbReference type="InterPro" id="IPR027417">
    <property type="entry name" value="P-loop_NTPase"/>
</dbReference>
<protein>
    <submittedName>
        <fullName evidence="2">Nucleoside/nucleotide kinase family protein</fullName>
    </submittedName>
</protein>
<comment type="caution">
    <text evidence="2">The sequence shown here is derived from an EMBL/GenBank/DDBJ whole genome shotgun (WGS) entry which is preliminary data.</text>
</comment>
<dbReference type="EMBL" id="JBHSLD010000001">
    <property type="protein sequence ID" value="MFC5379251.1"/>
    <property type="molecule type" value="Genomic_DNA"/>
</dbReference>
<name>A0ABW0GLB0_9MICO</name>
<evidence type="ECO:0000313" key="3">
    <source>
        <dbReference type="Proteomes" id="UP001596122"/>
    </source>
</evidence>
<dbReference type="Pfam" id="PF00485">
    <property type="entry name" value="PRK"/>
    <property type="match status" value="1"/>
</dbReference>
<dbReference type="SUPFAM" id="SSF52540">
    <property type="entry name" value="P-loop containing nucleoside triphosphate hydrolases"/>
    <property type="match status" value="1"/>
</dbReference>
<sequence length="225" mass="23927">MSPVVDLEDLVRRAWQLVPTDGRAMLGITGSPGAGKTTLAAALAERVQALHGEGEEGGAVAVHVPMDGFHLANATLDRLGLRDRKGAVETFDGWGFVALLRRLAAETDHTVYAPGFDRAVEEGVTGVHAVPASARLVVVEGNYLLVDREPWSQVRDLLAEAWFVEASPQERTARLVVRHEAGGRSPEAARAWADTVDGSNAVLIDATRERADLVVSGVALRTAGP</sequence>
<keyword evidence="2" id="KW-0808">Transferase</keyword>
<dbReference type="Gene3D" id="3.40.50.300">
    <property type="entry name" value="P-loop containing nucleotide triphosphate hydrolases"/>
    <property type="match status" value="2"/>
</dbReference>
<gene>
    <name evidence="2" type="ORF">ACFPJ6_00455</name>
</gene>
<keyword evidence="2" id="KW-0418">Kinase</keyword>
<evidence type="ECO:0000313" key="2">
    <source>
        <dbReference type="EMBL" id="MFC5379251.1"/>
    </source>
</evidence>
<organism evidence="2 3">
    <name type="scientific">Aquipuribacter nitratireducens</name>
    <dbReference type="NCBI Taxonomy" id="650104"/>
    <lineage>
        <taxon>Bacteria</taxon>
        <taxon>Bacillati</taxon>
        <taxon>Actinomycetota</taxon>
        <taxon>Actinomycetes</taxon>
        <taxon>Micrococcales</taxon>
        <taxon>Intrasporangiaceae</taxon>
        <taxon>Aquipuribacter</taxon>
    </lineage>
</organism>
<reference evidence="3" key="1">
    <citation type="journal article" date="2019" name="Int. J. Syst. Evol. Microbiol.">
        <title>The Global Catalogue of Microorganisms (GCM) 10K type strain sequencing project: providing services to taxonomists for standard genome sequencing and annotation.</title>
        <authorList>
            <consortium name="The Broad Institute Genomics Platform"/>
            <consortium name="The Broad Institute Genome Sequencing Center for Infectious Disease"/>
            <person name="Wu L."/>
            <person name="Ma J."/>
        </authorList>
    </citation>
    <scope>NUCLEOTIDE SEQUENCE [LARGE SCALE GENOMIC DNA]</scope>
    <source>
        <strain evidence="3">CCUG 43114</strain>
    </source>
</reference>
<proteinExistence type="predicted"/>
<dbReference type="PANTHER" id="PTHR10285">
    <property type="entry name" value="URIDINE KINASE"/>
    <property type="match status" value="1"/>
</dbReference>
<evidence type="ECO:0000259" key="1">
    <source>
        <dbReference type="Pfam" id="PF00485"/>
    </source>
</evidence>
<dbReference type="RefSeq" id="WP_340266693.1">
    <property type="nucleotide sequence ID" value="NZ_JBBEOG010000001.1"/>
</dbReference>
<dbReference type="InterPro" id="IPR006083">
    <property type="entry name" value="PRK/URK"/>
</dbReference>
<dbReference type="NCBIfam" id="NF006743">
    <property type="entry name" value="PRK09270.1-2"/>
    <property type="match status" value="1"/>
</dbReference>
<accession>A0ABW0GLB0</accession>
<feature type="domain" description="Phosphoribulokinase/uridine kinase" evidence="1">
    <location>
        <begin position="26"/>
        <end position="217"/>
    </location>
</feature>
<keyword evidence="3" id="KW-1185">Reference proteome</keyword>
<dbReference type="Proteomes" id="UP001596122">
    <property type="component" value="Unassembled WGS sequence"/>
</dbReference>